<gene>
    <name evidence="2" type="ORF">PXEA_LOCUS8129</name>
</gene>
<comment type="caution">
    <text evidence="2">The sequence shown here is derived from an EMBL/GenBank/DDBJ whole genome shotgun (WGS) entry which is preliminary data.</text>
</comment>
<evidence type="ECO:0000313" key="3">
    <source>
        <dbReference type="Proteomes" id="UP000784294"/>
    </source>
</evidence>
<proteinExistence type="predicted"/>
<keyword evidence="3" id="KW-1185">Reference proteome</keyword>
<feature type="compositionally biased region" description="Polar residues" evidence="1">
    <location>
        <begin position="74"/>
        <end position="90"/>
    </location>
</feature>
<name>A0A448WLB8_9PLAT</name>
<dbReference type="Proteomes" id="UP000784294">
    <property type="component" value="Unassembled WGS sequence"/>
</dbReference>
<dbReference type="AlphaFoldDB" id="A0A448WLB8"/>
<sequence>MILRVSSKMRLSASSRPLSPIRKAVMALDDSLAAVASGASVAISCLQAEEARCSLLDYIPPTSRLASPDIDESSCVSSMPRNTGSSGRGT</sequence>
<organism evidence="2 3">
    <name type="scientific">Protopolystoma xenopodis</name>
    <dbReference type="NCBI Taxonomy" id="117903"/>
    <lineage>
        <taxon>Eukaryota</taxon>
        <taxon>Metazoa</taxon>
        <taxon>Spiralia</taxon>
        <taxon>Lophotrochozoa</taxon>
        <taxon>Platyhelminthes</taxon>
        <taxon>Monogenea</taxon>
        <taxon>Polyopisthocotylea</taxon>
        <taxon>Polystomatidea</taxon>
        <taxon>Polystomatidae</taxon>
        <taxon>Protopolystoma</taxon>
    </lineage>
</organism>
<evidence type="ECO:0000313" key="2">
    <source>
        <dbReference type="EMBL" id="VEL14689.1"/>
    </source>
</evidence>
<dbReference type="EMBL" id="CAAALY010022001">
    <property type="protein sequence ID" value="VEL14689.1"/>
    <property type="molecule type" value="Genomic_DNA"/>
</dbReference>
<accession>A0A448WLB8</accession>
<protein>
    <submittedName>
        <fullName evidence="2">Uncharacterized protein</fullName>
    </submittedName>
</protein>
<feature type="region of interest" description="Disordered" evidence="1">
    <location>
        <begin position="65"/>
        <end position="90"/>
    </location>
</feature>
<reference evidence="2" key="1">
    <citation type="submission" date="2018-11" db="EMBL/GenBank/DDBJ databases">
        <authorList>
            <consortium name="Pathogen Informatics"/>
        </authorList>
    </citation>
    <scope>NUCLEOTIDE SEQUENCE</scope>
</reference>
<evidence type="ECO:0000256" key="1">
    <source>
        <dbReference type="SAM" id="MobiDB-lite"/>
    </source>
</evidence>